<evidence type="ECO:0008006" key="3">
    <source>
        <dbReference type="Google" id="ProtNLM"/>
    </source>
</evidence>
<protein>
    <recommendedName>
        <fullName evidence="3">F-box domain-containing protein</fullName>
    </recommendedName>
</protein>
<dbReference type="EMBL" id="SWLB01000002">
    <property type="protein sequence ID" value="KAF3340915.1"/>
    <property type="molecule type" value="Genomic_DNA"/>
</dbReference>
<dbReference type="GO" id="GO:0000209">
    <property type="term" value="P:protein polyubiquitination"/>
    <property type="evidence" value="ECO:0007669"/>
    <property type="project" value="TreeGrafter"/>
</dbReference>
<comment type="caution">
    <text evidence="1">The sequence shown here is derived from an EMBL/GenBank/DDBJ whole genome shotgun (WGS) entry which is preliminary data.</text>
</comment>
<organism evidence="1 2">
    <name type="scientific">Carex littledalei</name>
    <dbReference type="NCBI Taxonomy" id="544730"/>
    <lineage>
        <taxon>Eukaryota</taxon>
        <taxon>Viridiplantae</taxon>
        <taxon>Streptophyta</taxon>
        <taxon>Embryophyta</taxon>
        <taxon>Tracheophyta</taxon>
        <taxon>Spermatophyta</taxon>
        <taxon>Magnoliopsida</taxon>
        <taxon>Liliopsida</taxon>
        <taxon>Poales</taxon>
        <taxon>Cyperaceae</taxon>
        <taxon>Cyperoideae</taxon>
        <taxon>Cariceae</taxon>
        <taxon>Carex</taxon>
        <taxon>Carex subgen. Euthyceras</taxon>
    </lineage>
</organism>
<dbReference type="PANTHER" id="PTHR16008">
    <property type="entry name" value="F-BOX ONLY PROTEIN 4"/>
    <property type="match status" value="1"/>
</dbReference>
<accession>A0A833R9B2</accession>
<name>A0A833R9B2_9POAL</name>
<keyword evidence="2" id="KW-1185">Reference proteome</keyword>
<dbReference type="AlphaFoldDB" id="A0A833R9B2"/>
<dbReference type="GO" id="GO:0031146">
    <property type="term" value="P:SCF-dependent proteasomal ubiquitin-dependent protein catabolic process"/>
    <property type="evidence" value="ECO:0007669"/>
    <property type="project" value="InterPro"/>
</dbReference>
<evidence type="ECO:0000313" key="2">
    <source>
        <dbReference type="Proteomes" id="UP000623129"/>
    </source>
</evidence>
<gene>
    <name evidence="1" type="ORF">FCM35_KLT09759</name>
</gene>
<sequence length="257" mass="29614">MDGAKRQKGWRAFLLVSSSSPSLRKDTYNSSPIEIPWIALSILSFLQVRDVLSLGSCSKYLNGFFNSDEVWKELYKRRWQDLYKHTANFKGWKTAFIEMHKYSVVTMATISTSLFAPFEKYVESEILHQSHYLKAIGVMEGLNLGFEDIYLSLFRKDISVLFNLLGLHYSFFHLGIPLEDLRKVLASCQVSDKEVCVSWGLRPTRKYYFNIPAEEHHRTTFLGQIADNDVALLYLLKTKDPIQLAYVKVSSDVSSIE</sequence>
<dbReference type="InterPro" id="IPR039588">
    <property type="entry name" value="FBXO4"/>
</dbReference>
<evidence type="ECO:0000313" key="1">
    <source>
        <dbReference type="EMBL" id="KAF3340915.1"/>
    </source>
</evidence>
<proteinExistence type="predicted"/>
<dbReference type="GO" id="GO:0019005">
    <property type="term" value="C:SCF ubiquitin ligase complex"/>
    <property type="evidence" value="ECO:0007669"/>
    <property type="project" value="TreeGrafter"/>
</dbReference>
<dbReference type="Proteomes" id="UP000623129">
    <property type="component" value="Unassembled WGS sequence"/>
</dbReference>
<dbReference type="OrthoDB" id="678810at2759"/>
<dbReference type="PANTHER" id="PTHR16008:SF4">
    <property type="entry name" value="F-BOX ONLY PROTEIN 4"/>
    <property type="match status" value="1"/>
</dbReference>
<reference evidence="1" key="1">
    <citation type="submission" date="2020-01" db="EMBL/GenBank/DDBJ databases">
        <title>Genome sequence of Kobresia littledalei, the first chromosome-level genome in the family Cyperaceae.</title>
        <authorList>
            <person name="Qu G."/>
        </authorList>
    </citation>
    <scope>NUCLEOTIDE SEQUENCE</scope>
    <source>
        <strain evidence="1">C.B.Clarke</strain>
        <tissue evidence="1">Leaf</tissue>
    </source>
</reference>
<dbReference type="SUPFAM" id="SSF81383">
    <property type="entry name" value="F-box domain"/>
    <property type="match status" value="1"/>
</dbReference>
<dbReference type="InterPro" id="IPR036047">
    <property type="entry name" value="F-box-like_dom_sf"/>
</dbReference>
<dbReference type="Gene3D" id="1.20.1280.50">
    <property type="match status" value="1"/>
</dbReference>